<reference evidence="12" key="1">
    <citation type="submission" date="2021-01" db="EMBL/GenBank/DDBJ databases">
        <authorList>
            <person name="Corre E."/>
            <person name="Pelletier E."/>
            <person name="Niang G."/>
            <person name="Scheremetjew M."/>
            <person name="Finn R."/>
            <person name="Kale V."/>
            <person name="Holt S."/>
            <person name="Cochrane G."/>
            <person name="Meng A."/>
            <person name="Brown T."/>
            <person name="Cohen L."/>
        </authorList>
    </citation>
    <scope>NUCLEOTIDE SEQUENCE</scope>
    <source>
        <strain evidence="12">CCMP645</strain>
    </source>
</reference>
<dbReference type="GO" id="GO:0042803">
    <property type="term" value="F:protein homodimerization activity"/>
    <property type="evidence" value="ECO:0007669"/>
    <property type="project" value="InterPro"/>
</dbReference>
<feature type="binding site" evidence="7">
    <location>
        <position position="156"/>
    </location>
    <ligand>
        <name>NAD(+)</name>
        <dbReference type="ChEBI" id="CHEBI:57540"/>
    </ligand>
</feature>
<sequence length="348" mass="37778">MQHAPEKICIVGSGNWGSAIARIVGVNAHFHQEFNPTVNMWVFEEQIDGKNLTEIINETHVNVKYLPDAKLPENVVAVPDLATAAKDATMLIFVLPHQFLNRICPQIVANCSPNAHIISLIKGIEFENNAPKLISSMISQAMGGKPCSVLMGANVANEVAKDEFCEATVGCLDVHGANLWHKCFDRPTFKINVVSDVPGVELCGALKNVVALGAGFCDGLKLGGNTKAAIVRIGLMEMKKFCALYFPSVESDTFFESCGVADLITTCYGGRNRKCAEAFVTGEHGKSWDEIEKALLNGQKLQGTITAKDVMICLKAGQDKSDDFPLFTTIHNIAFEGMKVEQIVHCHA</sequence>
<feature type="domain" description="Glycerol-3-phosphate dehydrogenase NAD-dependent N-terminal" evidence="10">
    <location>
        <begin position="7"/>
        <end position="173"/>
    </location>
</feature>
<dbReference type="Gene3D" id="3.40.50.720">
    <property type="entry name" value="NAD(P)-binding Rossmann-like Domain"/>
    <property type="match status" value="1"/>
</dbReference>
<evidence type="ECO:0000256" key="1">
    <source>
        <dbReference type="ARBA" id="ARBA00011009"/>
    </source>
</evidence>
<comment type="catalytic activity">
    <reaction evidence="4 9">
        <text>sn-glycerol 3-phosphate + NAD(+) = dihydroxyacetone phosphate + NADH + H(+)</text>
        <dbReference type="Rhea" id="RHEA:11092"/>
        <dbReference type="ChEBI" id="CHEBI:15378"/>
        <dbReference type="ChEBI" id="CHEBI:57540"/>
        <dbReference type="ChEBI" id="CHEBI:57597"/>
        <dbReference type="ChEBI" id="CHEBI:57642"/>
        <dbReference type="ChEBI" id="CHEBI:57945"/>
        <dbReference type="EC" id="1.1.1.8"/>
    </reaction>
</comment>
<name>A0A6T0AB91_CHRCT</name>
<dbReference type="GO" id="GO:0051287">
    <property type="term" value="F:NAD binding"/>
    <property type="evidence" value="ECO:0007669"/>
    <property type="project" value="UniProtKB-UniRule"/>
</dbReference>
<dbReference type="GO" id="GO:0005829">
    <property type="term" value="C:cytosol"/>
    <property type="evidence" value="ECO:0007669"/>
    <property type="project" value="TreeGrafter"/>
</dbReference>
<dbReference type="EC" id="1.1.1.8" evidence="9"/>
<dbReference type="InterPro" id="IPR006109">
    <property type="entry name" value="G3P_DH_NAD-dep_C"/>
</dbReference>
<feature type="binding site" evidence="6">
    <location>
        <position position="122"/>
    </location>
    <ligand>
        <name>substrate</name>
    </ligand>
</feature>
<keyword evidence="3 7" id="KW-0520">NAD</keyword>
<keyword evidence="2 8" id="KW-0560">Oxidoreductase</keyword>
<feature type="active site" description="Proton acceptor" evidence="5">
    <location>
        <position position="207"/>
    </location>
</feature>
<dbReference type="FunFam" id="3.40.50.720:FF:000365">
    <property type="entry name" value="Glycerol-3-phosphate dehydrogenase [NAD(+)]"/>
    <property type="match status" value="1"/>
</dbReference>
<dbReference type="PIRSF" id="PIRSF000114">
    <property type="entry name" value="Glycerol-3-P_dh"/>
    <property type="match status" value="1"/>
</dbReference>
<dbReference type="PANTHER" id="PTHR11728">
    <property type="entry name" value="GLYCEROL-3-PHOSPHATE DEHYDROGENASE"/>
    <property type="match status" value="1"/>
</dbReference>
<dbReference type="GO" id="GO:0005975">
    <property type="term" value="P:carbohydrate metabolic process"/>
    <property type="evidence" value="ECO:0007669"/>
    <property type="project" value="InterPro"/>
</dbReference>
<comment type="similarity">
    <text evidence="1 8">Belongs to the NAD-dependent glycerol-3-phosphate dehydrogenase family.</text>
</comment>
<evidence type="ECO:0000256" key="4">
    <source>
        <dbReference type="ARBA" id="ARBA00048683"/>
    </source>
</evidence>
<dbReference type="SUPFAM" id="SSF51735">
    <property type="entry name" value="NAD(P)-binding Rossmann-fold domains"/>
    <property type="match status" value="1"/>
</dbReference>
<dbReference type="InterPro" id="IPR011128">
    <property type="entry name" value="G3P_DH_NAD-dep_N"/>
</dbReference>
<feature type="binding site" evidence="7">
    <location>
        <position position="271"/>
    </location>
    <ligand>
        <name>NAD(+)</name>
        <dbReference type="ChEBI" id="CHEBI:57540"/>
    </ligand>
</feature>
<dbReference type="InterPro" id="IPR036291">
    <property type="entry name" value="NAD(P)-bd_dom_sf"/>
</dbReference>
<evidence type="ECO:0000256" key="2">
    <source>
        <dbReference type="ARBA" id="ARBA00023002"/>
    </source>
</evidence>
<feature type="binding site" evidence="7">
    <location>
        <position position="300"/>
    </location>
    <ligand>
        <name>NAD(+)</name>
        <dbReference type="ChEBI" id="CHEBI:57540"/>
    </ligand>
</feature>
<evidence type="ECO:0000259" key="11">
    <source>
        <dbReference type="Pfam" id="PF07479"/>
    </source>
</evidence>
<evidence type="ECO:0000256" key="6">
    <source>
        <dbReference type="PIRSR" id="PIRSR000114-2"/>
    </source>
</evidence>
<feature type="binding site" evidence="6">
    <location>
        <begin position="271"/>
        <end position="272"/>
    </location>
    <ligand>
        <name>substrate</name>
    </ligand>
</feature>
<evidence type="ECO:0000313" key="12">
    <source>
        <dbReference type="EMBL" id="CAE0776038.1"/>
    </source>
</evidence>
<dbReference type="PROSITE" id="PS00957">
    <property type="entry name" value="NAD_G3PDH"/>
    <property type="match status" value="1"/>
</dbReference>
<dbReference type="InterPro" id="IPR017751">
    <property type="entry name" value="G3P_DH_NAD-dep_euk"/>
</dbReference>
<dbReference type="PRINTS" id="PR00077">
    <property type="entry name" value="GPDHDRGNASE"/>
</dbReference>
<dbReference type="AlphaFoldDB" id="A0A6T0AB91"/>
<dbReference type="EMBL" id="HBIZ01044810">
    <property type="protein sequence ID" value="CAE0776038.1"/>
    <property type="molecule type" value="Transcribed_RNA"/>
</dbReference>
<evidence type="ECO:0000259" key="10">
    <source>
        <dbReference type="Pfam" id="PF01210"/>
    </source>
</evidence>
<dbReference type="InterPro" id="IPR008927">
    <property type="entry name" value="6-PGluconate_DH-like_C_sf"/>
</dbReference>
<dbReference type="Gene3D" id="1.10.1040.10">
    <property type="entry name" value="N-(1-d-carboxylethyl)-l-norvaline Dehydrogenase, domain 2"/>
    <property type="match status" value="1"/>
</dbReference>
<evidence type="ECO:0000256" key="7">
    <source>
        <dbReference type="PIRSR" id="PIRSR000114-3"/>
    </source>
</evidence>
<feature type="binding site" evidence="7">
    <location>
        <begin position="12"/>
        <end position="17"/>
    </location>
    <ligand>
        <name>NAD(+)</name>
        <dbReference type="ChEBI" id="CHEBI:57540"/>
    </ligand>
</feature>
<gene>
    <name evidence="12" type="ORF">PCAR00345_LOCUS28674</name>
    <name evidence="13" type="ORF">PCAR00345_LOCUS28675</name>
</gene>
<dbReference type="SUPFAM" id="SSF48179">
    <property type="entry name" value="6-phosphogluconate dehydrogenase C-terminal domain-like"/>
    <property type="match status" value="1"/>
</dbReference>
<feature type="binding site" evidence="7">
    <location>
        <position position="43"/>
    </location>
    <ligand>
        <name>NAD(+)</name>
        <dbReference type="ChEBI" id="CHEBI:57540"/>
    </ligand>
</feature>
<accession>A0A6T0AB91</accession>
<evidence type="ECO:0000256" key="3">
    <source>
        <dbReference type="ARBA" id="ARBA00023027"/>
    </source>
</evidence>
<dbReference type="InterPro" id="IPR013328">
    <property type="entry name" value="6PGD_dom2"/>
</dbReference>
<protein>
    <recommendedName>
        <fullName evidence="9">Glycerol-3-phosphate dehydrogenase [NAD(+)]</fullName>
        <ecNumber evidence="9">1.1.1.8</ecNumber>
    </recommendedName>
</protein>
<feature type="domain" description="Glycerol-3-phosphate dehydrogenase NAD-dependent C-terminal" evidence="11">
    <location>
        <begin position="196"/>
        <end position="344"/>
    </location>
</feature>
<proteinExistence type="inferred from homology"/>
<evidence type="ECO:0000256" key="5">
    <source>
        <dbReference type="PIRSR" id="PIRSR000114-1"/>
    </source>
</evidence>
<feature type="binding site" evidence="7">
    <location>
        <position position="302"/>
    </location>
    <ligand>
        <name>NAD(+)</name>
        <dbReference type="ChEBI" id="CHEBI:57540"/>
    </ligand>
</feature>
<dbReference type="Pfam" id="PF01210">
    <property type="entry name" value="NAD_Gly3P_dh_N"/>
    <property type="match status" value="1"/>
</dbReference>
<dbReference type="PANTHER" id="PTHR11728:SF8">
    <property type="entry name" value="GLYCEROL-3-PHOSPHATE DEHYDROGENASE [NAD(+)]-RELATED"/>
    <property type="match status" value="1"/>
</dbReference>
<organism evidence="12">
    <name type="scientific">Chrysotila carterae</name>
    <name type="common">Marine alga</name>
    <name type="synonym">Syracosphaera carterae</name>
    <dbReference type="NCBI Taxonomy" id="13221"/>
    <lineage>
        <taxon>Eukaryota</taxon>
        <taxon>Haptista</taxon>
        <taxon>Haptophyta</taxon>
        <taxon>Prymnesiophyceae</taxon>
        <taxon>Isochrysidales</taxon>
        <taxon>Isochrysidaceae</taxon>
        <taxon>Chrysotila</taxon>
    </lineage>
</organism>
<evidence type="ECO:0000313" key="13">
    <source>
        <dbReference type="EMBL" id="CAE0776039.1"/>
    </source>
</evidence>
<dbReference type="InterPro" id="IPR006168">
    <property type="entry name" value="G3P_DH_NAD-dep"/>
</dbReference>
<dbReference type="Pfam" id="PF07479">
    <property type="entry name" value="NAD_Gly3P_dh_C"/>
    <property type="match status" value="1"/>
</dbReference>
<dbReference type="NCBIfam" id="TIGR03376">
    <property type="entry name" value="glycerol3P_DH"/>
    <property type="match status" value="1"/>
</dbReference>
<dbReference type="GO" id="GO:0046168">
    <property type="term" value="P:glycerol-3-phosphate catabolic process"/>
    <property type="evidence" value="ECO:0007669"/>
    <property type="project" value="UniProtKB-UniRule"/>
</dbReference>
<dbReference type="EMBL" id="HBIZ01044811">
    <property type="protein sequence ID" value="CAE0776039.1"/>
    <property type="molecule type" value="Transcribed_RNA"/>
</dbReference>
<dbReference type="FunFam" id="1.10.1040.10:FF:000004">
    <property type="entry name" value="Glycerol-3-phosphate dehydrogenase [NAD(+)]"/>
    <property type="match status" value="1"/>
</dbReference>
<evidence type="ECO:0000256" key="9">
    <source>
        <dbReference type="RuleBase" id="RU361243"/>
    </source>
</evidence>
<dbReference type="GO" id="GO:0141152">
    <property type="term" value="F:glycerol-3-phosphate dehydrogenase (NAD+) activity"/>
    <property type="evidence" value="ECO:0007669"/>
    <property type="project" value="UniProtKB-UniRule"/>
</dbReference>
<evidence type="ECO:0000256" key="8">
    <source>
        <dbReference type="RuleBase" id="RU000437"/>
    </source>
</evidence>
<feature type="binding site" evidence="7">
    <location>
        <position position="99"/>
    </location>
    <ligand>
        <name>NAD(+)</name>
        <dbReference type="ChEBI" id="CHEBI:57540"/>
    </ligand>
</feature>